<sequence length="175" mass="19778">MSIDVEVIPGNKAPIYFYKLKNLMCELLIEGEIQEFGGVIFQEIGKDKPVSEEDCLVLGKDYELVSVEVNTLVLSFMPNDPDDDELEIDMLEDYGRNLEENEIKSMSEKWAKIGFTYKITSKAGRHRVEPRIFWAIVGALTALSSGDVIVMESDIFSLPVGVYKYSEFIGCEVVF</sequence>
<gene>
    <name evidence="1" type="ORF">ACCI49_03255</name>
</gene>
<dbReference type="EMBL" id="JBGMEK010000004">
    <property type="protein sequence ID" value="MFA0809927.1"/>
    <property type="molecule type" value="Genomic_DNA"/>
</dbReference>
<organism evidence="1 2">
    <name type="scientific">Microbulbifer epialgicus</name>
    <dbReference type="NCBI Taxonomy" id="393907"/>
    <lineage>
        <taxon>Bacteria</taxon>
        <taxon>Pseudomonadati</taxon>
        <taxon>Pseudomonadota</taxon>
        <taxon>Gammaproteobacteria</taxon>
        <taxon>Cellvibrionales</taxon>
        <taxon>Microbulbiferaceae</taxon>
        <taxon>Microbulbifer</taxon>
    </lineage>
</organism>
<evidence type="ECO:0000313" key="2">
    <source>
        <dbReference type="Proteomes" id="UP001569428"/>
    </source>
</evidence>
<evidence type="ECO:0000313" key="1">
    <source>
        <dbReference type="EMBL" id="MFA0809927.1"/>
    </source>
</evidence>
<protein>
    <recommendedName>
        <fullName evidence="3">Immunity protein 22</fullName>
    </recommendedName>
</protein>
<reference evidence="1 2" key="1">
    <citation type="submission" date="2024-08" db="EMBL/GenBank/DDBJ databases">
        <authorList>
            <person name="Ishaq N."/>
        </authorList>
    </citation>
    <scope>NUCLEOTIDE SEQUENCE [LARGE SCALE GENOMIC DNA]</scope>
    <source>
        <strain evidence="1 2">DSM 18651</strain>
    </source>
</reference>
<evidence type="ECO:0008006" key="3">
    <source>
        <dbReference type="Google" id="ProtNLM"/>
    </source>
</evidence>
<dbReference type="Proteomes" id="UP001569428">
    <property type="component" value="Unassembled WGS sequence"/>
</dbReference>
<name>A0ABV4NW12_9GAMM</name>
<proteinExistence type="predicted"/>
<accession>A0ABV4NW12</accession>
<keyword evidence="2" id="KW-1185">Reference proteome</keyword>
<comment type="caution">
    <text evidence="1">The sequence shown here is derived from an EMBL/GenBank/DDBJ whole genome shotgun (WGS) entry which is preliminary data.</text>
</comment>
<dbReference type="RefSeq" id="WP_371837542.1">
    <property type="nucleotide sequence ID" value="NZ_JBGMEK010000004.1"/>
</dbReference>